<accession>A0A183GSI2</accession>
<evidence type="ECO:0000313" key="2">
    <source>
        <dbReference type="Proteomes" id="UP000050761"/>
    </source>
</evidence>
<gene>
    <name evidence="1" type="ORF">HPBE_LOCUS25651</name>
</gene>
<dbReference type="OrthoDB" id="6137736at2759"/>
<dbReference type="Proteomes" id="UP000050761">
    <property type="component" value="Unassembled WGS sequence"/>
</dbReference>
<dbReference type="AlphaFoldDB" id="A0A183GSI2"/>
<proteinExistence type="predicted"/>
<reference evidence="3" key="2">
    <citation type="submission" date="2019-09" db="UniProtKB">
        <authorList>
            <consortium name="WormBaseParasite"/>
        </authorList>
    </citation>
    <scope>IDENTIFICATION</scope>
</reference>
<sequence>MELSKEDIQGIVLYDFKLVSRQPLPVVAPVVHLGRVQCPIALHENGQDVNPMSTTTDCDSWWNPCRTTRELKQDLSLVVHYAAIARHYINWVVEVKIVEVKSEKVAICALVLSA</sequence>
<evidence type="ECO:0000313" key="1">
    <source>
        <dbReference type="EMBL" id="VDP52791.1"/>
    </source>
</evidence>
<accession>A0A3P8E8Q5</accession>
<evidence type="ECO:0000313" key="3">
    <source>
        <dbReference type="WBParaSite" id="HPBE_0002565201-mRNA-1"/>
    </source>
</evidence>
<protein>
    <submittedName>
        <fullName evidence="3">Dynein_C domain-containing protein</fullName>
    </submittedName>
</protein>
<reference evidence="1 2" key="1">
    <citation type="submission" date="2018-11" db="EMBL/GenBank/DDBJ databases">
        <authorList>
            <consortium name="Pathogen Informatics"/>
        </authorList>
    </citation>
    <scope>NUCLEOTIDE SEQUENCE [LARGE SCALE GENOMIC DNA]</scope>
</reference>
<name>A0A183GSI2_HELPZ</name>
<organism evidence="2 3">
    <name type="scientific">Heligmosomoides polygyrus</name>
    <name type="common">Parasitic roundworm</name>
    <dbReference type="NCBI Taxonomy" id="6339"/>
    <lineage>
        <taxon>Eukaryota</taxon>
        <taxon>Metazoa</taxon>
        <taxon>Ecdysozoa</taxon>
        <taxon>Nematoda</taxon>
        <taxon>Chromadorea</taxon>
        <taxon>Rhabditida</taxon>
        <taxon>Rhabditina</taxon>
        <taxon>Rhabditomorpha</taxon>
        <taxon>Strongyloidea</taxon>
        <taxon>Heligmosomidae</taxon>
        <taxon>Heligmosomoides</taxon>
    </lineage>
</organism>
<keyword evidence="2" id="KW-1185">Reference proteome</keyword>
<dbReference type="EMBL" id="UZAH01038308">
    <property type="protein sequence ID" value="VDP52791.1"/>
    <property type="molecule type" value="Genomic_DNA"/>
</dbReference>
<dbReference type="WBParaSite" id="HPBE_0002565201-mRNA-1">
    <property type="protein sequence ID" value="HPBE_0002565201-mRNA-1"/>
    <property type="gene ID" value="HPBE_0002565201"/>
</dbReference>